<evidence type="ECO:0000256" key="6">
    <source>
        <dbReference type="SAM" id="Phobius"/>
    </source>
</evidence>
<dbReference type="PROSITE" id="PS50850">
    <property type="entry name" value="MFS"/>
    <property type="match status" value="1"/>
</dbReference>
<feature type="transmembrane region" description="Helical" evidence="6">
    <location>
        <begin position="343"/>
        <end position="363"/>
    </location>
</feature>
<feature type="transmembrane region" description="Helical" evidence="6">
    <location>
        <begin position="248"/>
        <end position="265"/>
    </location>
</feature>
<dbReference type="InterPro" id="IPR020846">
    <property type="entry name" value="MFS_dom"/>
</dbReference>
<dbReference type="PANTHER" id="PTHR23531">
    <property type="entry name" value="QUINOLENE RESISTANCE PROTEIN NORA"/>
    <property type="match status" value="1"/>
</dbReference>
<feature type="domain" description="Major facilitator superfamily (MFS) profile" evidence="7">
    <location>
        <begin position="23"/>
        <end position="393"/>
    </location>
</feature>
<comment type="subcellular location">
    <subcellularLocation>
        <location evidence="1">Cell membrane</location>
        <topology evidence="1">Multi-pass membrane protein</topology>
    </subcellularLocation>
</comment>
<organism evidence="8 9">
    <name type="scientific">Candidatus Reconcilbacillus cellulovorans</name>
    <dbReference type="NCBI Taxonomy" id="1906605"/>
    <lineage>
        <taxon>Bacteria</taxon>
        <taxon>Bacillati</taxon>
        <taxon>Bacillota</taxon>
        <taxon>Bacilli</taxon>
        <taxon>Bacillales</taxon>
        <taxon>Paenibacillaceae</taxon>
        <taxon>Candidatus Reconcilbacillus</taxon>
    </lineage>
</organism>
<dbReference type="CDD" id="cd17489">
    <property type="entry name" value="MFS_YfcJ_like"/>
    <property type="match status" value="1"/>
</dbReference>
<feature type="transmembrane region" description="Helical" evidence="6">
    <location>
        <begin position="24"/>
        <end position="46"/>
    </location>
</feature>
<dbReference type="InterPro" id="IPR036259">
    <property type="entry name" value="MFS_trans_sf"/>
</dbReference>
<dbReference type="InterPro" id="IPR052714">
    <property type="entry name" value="MFS_Exporter"/>
</dbReference>
<feature type="transmembrane region" description="Helical" evidence="6">
    <location>
        <begin position="147"/>
        <end position="169"/>
    </location>
</feature>
<keyword evidence="5 6" id="KW-0472">Membrane</keyword>
<evidence type="ECO:0000313" key="9">
    <source>
        <dbReference type="Proteomes" id="UP000243688"/>
    </source>
</evidence>
<feature type="transmembrane region" description="Helical" evidence="6">
    <location>
        <begin position="89"/>
        <end position="107"/>
    </location>
</feature>
<evidence type="ECO:0000256" key="1">
    <source>
        <dbReference type="ARBA" id="ARBA00004651"/>
    </source>
</evidence>
<proteinExistence type="predicted"/>
<name>A0A2A6E1T1_9BACL</name>
<dbReference type="SUPFAM" id="SSF103473">
    <property type="entry name" value="MFS general substrate transporter"/>
    <property type="match status" value="1"/>
</dbReference>
<evidence type="ECO:0000256" key="2">
    <source>
        <dbReference type="ARBA" id="ARBA00022448"/>
    </source>
</evidence>
<keyword evidence="2" id="KW-0813">Transport</keyword>
<dbReference type="GO" id="GO:0022857">
    <property type="term" value="F:transmembrane transporter activity"/>
    <property type="evidence" value="ECO:0007669"/>
    <property type="project" value="InterPro"/>
</dbReference>
<evidence type="ECO:0000256" key="3">
    <source>
        <dbReference type="ARBA" id="ARBA00022692"/>
    </source>
</evidence>
<keyword evidence="4 6" id="KW-1133">Transmembrane helix</keyword>
<feature type="transmembrane region" description="Helical" evidence="6">
    <location>
        <begin position="175"/>
        <end position="196"/>
    </location>
</feature>
<reference evidence="8 9" key="1">
    <citation type="submission" date="2016-12" db="EMBL/GenBank/DDBJ databases">
        <title>Candidatus Reconcilibacillus cellulovorans genome.</title>
        <authorList>
            <person name="Kolinko S."/>
            <person name="Wu Y.-W."/>
            <person name="Tachea F."/>
            <person name="Denzel E."/>
            <person name="Hiras J."/>
            <person name="Baecker N."/>
            <person name="Chan L.J."/>
            <person name="Eichorst S.A."/>
            <person name="Frey D."/>
            <person name="Adams P.D."/>
            <person name="Pray T."/>
            <person name="Tanjore D."/>
            <person name="Petzold C.J."/>
            <person name="Gladden J.M."/>
            <person name="Simmons B.A."/>
            <person name="Singer S.W."/>
        </authorList>
    </citation>
    <scope>NUCLEOTIDE SEQUENCE [LARGE SCALE GENOMIC DNA]</scope>
    <source>
        <strain evidence="8">JTherm</strain>
    </source>
</reference>
<dbReference type="InterPro" id="IPR011701">
    <property type="entry name" value="MFS"/>
</dbReference>
<feature type="transmembrane region" description="Helical" evidence="6">
    <location>
        <begin position="58"/>
        <end position="77"/>
    </location>
</feature>
<evidence type="ECO:0000313" key="8">
    <source>
        <dbReference type="EMBL" id="PDO10991.1"/>
    </source>
</evidence>
<protein>
    <recommendedName>
        <fullName evidence="7">Major facilitator superfamily (MFS) profile domain-containing protein</fullName>
    </recommendedName>
</protein>
<dbReference type="Gene3D" id="1.20.1250.20">
    <property type="entry name" value="MFS general substrate transporter like domains"/>
    <property type="match status" value="2"/>
</dbReference>
<accession>A0A2A6E1T1</accession>
<feature type="transmembrane region" description="Helical" evidence="6">
    <location>
        <begin position="113"/>
        <end position="135"/>
    </location>
</feature>
<keyword evidence="3 6" id="KW-0812">Transmembrane</keyword>
<gene>
    <name evidence="8" type="ORF">BLM47_03965</name>
</gene>
<dbReference type="GO" id="GO:0005886">
    <property type="term" value="C:plasma membrane"/>
    <property type="evidence" value="ECO:0007669"/>
    <property type="project" value="UniProtKB-SubCell"/>
</dbReference>
<feature type="transmembrane region" description="Helical" evidence="6">
    <location>
        <begin position="369"/>
        <end position="389"/>
    </location>
</feature>
<evidence type="ECO:0000256" key="5">
    <source>
        <dbReference type="ARBA" id="ARBA00023136"/>
    </source>
</evidence>
<evidence type="ECO:0000259" key="7">
    <source>
        <dbReference type="PROSITE" id="PS50850"/>
    </source>
</evidence>
<feature type="transmembrane region" description="Helical" evidence="6">
    <location>
        <begin position="277"/>
        <end position="298"/>
    </location>
</feature>
<comment type="caution">
    <text evidence="8">The sequence shown here is derived from an EMBL/GenBank/DDBJ whole genome shotgun (WGS) entry which is preliminary data.</text>
</comment>
<dbReference type="EMBL" id="MOXJ01000006">
    <property type="protein sequence ID" value="PDO10991.1"/>
    <property type="molecule type" value="Genomic_DNA"/>
</dbReference>
<dbReference type="PANTHER" id="PTHR23531:SF1">
    <property type="entry name" value="QUINOLENE RESISTANCE PROTEIN NORA"/>
    <property type="match status" value="1"/>
</dbReference>
<dbReference type="AlphaFoldDB" id="A0A2A6E1T1"/>
<dbReference type="Proteomes" id="UP000243688">
    <property type="component" value="Unassembled WGS sequence"/>
</dbReference>
<evidence type="ECO:0000256" key="4">
    <source>
        <dbReference type="ARBA" id="ARBA00022989"/>
    </source>
</evidence>
<sequence length="402" mass="41352">MGRSVGADDVRAGGPALRLWNRNFVLLMAANTCVVCSYLMLMPTFPLYVRSLGNREDVVGWLTGVFTLTAMMARPVAGRALDAGLFRRTYLFGQLVSLVSILAYPIVPSTAGLLAFRLLHGVGIGVTTTSAQTIVTEFVPKDRLAEGIGYFGLGSFVAMAVAPALGLYVADTFGFAAVFAASACMMAFGAAFGLAVRYARRLGAGRSVPPSALLERSAALPAAVAFCAGVSHSAVTAFAALYAESRGVEHIGVFFTVFAFAVVLSRPIAGKIADRKGVFAALIPGLVAVVAATAAMAAADRLALFLAIAVLLGVGHGAAINALQTMAVLGVDGNRRGAAVSTFYLGLDLAAGLGPALGGTAVSRAGYPAMFLLASTCSLVGLIASIAVVRRAKSRAKRRHSA</sequence>
<dbReference type="Pfam" id="PF07690">
    <property type="entry name" value="MFS_1"/>
    <property type="match status" value="1"/>
</dbReference>
<feature type="transmembrane region" description="Helical" evidence="6">
    <location>
        <begin position="217"/>
        <end position="242"/>
    </location>
</feature>
<feature type="transmembrane region" description="Helical" evidence="6">
    <location>
        <begin position="304"/>
        <end position="331"/>
    </location>
</feature>